<evidence type="ECO:0000313" key="2">
    <source>
        <dbReference type="Proteomes" id="UP000516384"/>
    </source>
</evidence>
<gene>
    <name evidence="1" type="ORF">IAQ67_14650</name>
</gene>
<evidence type="ECO:0000313" key="1">
    <source>
        <dbReference type="EMBL" id="QNR65154.1"/>
    </source>
</evidence>
<dbReference type="AlphaFoldDB" id="A0A7H0Y246"/>
<organism evidence="1 2">
    <name type="scientific">Paenibacillus peoriae</name>
    <dbReference type="NCBI Taxonomy" id="59893"/>
    <lineage>
        <taxon>Bacteria</taxon>
        <taxon>Bacillati</taxon>
        <taxon>Bacillota</taxon>
        <taxon>Bacilli</taxon>
        <taxon>Bacillales</taxon>
        <taxon>Paenibacillaceae</taxon>
        <taxon>Paenibacillus</taxon>
    </lineage>
</organism>
<name>A0A7H0Y246_9BACL</name>
<sequence length="60" mass="6507">MIEETLLHDAKWTPDLLTCQAPGCINGYNDGEKCDTCWGSGLVSEGEPGSKGYEVPETEM</sequence>
<dbReference type="RefSeq" id="WP_190297063.1">
    <property type="nucleotide sequence ID" value="NZ_CP061172.1"/>
</dbReference>
<accession>A0A7H0Y246</accession>
<reference evidence="1 2" key="1">
    <citation type="submission" date="2020-09" db="EMBL/GenBank/DDBJ databases">
        <title>Characterization of Paenibacillus peoriae strain ZF390 with broad-spectrum antimicrobial activity as a potential biocontrol agent.</title>
        <authorList>
            <person name="Li L."/>
            <person name="Zhao Y."/>
            <person name="Li B."/>
            <person name="Xie X."/>
        </authorList>
    </citation>
    <scope>NUCLEOTIDE SEQUENCE [LARGE SCALE GENOMIC DNA]</scope>
    <source>
        <strain evidence="1 2">ZF390</strain>
    </source>
</reference>
<dbReference type="EMBL" id="CP061172">
    <property type="protein sequence ID" value="QNR65154.1"/>
    <property type="molecule type" value="Genomic_DNA"/>
</dbReference>
<dbReference type="Proteomes" id="UP000516384">
    <property type="component" value="Chromosome"/>
</dbReference>
<protein>
    <submittedName>
        <fullName evidence="1">Uncharacterized protein</fullName>
    </submittedName>
</protein>
<proteinExistence type="predicted"/>